<accession>A0A5C3MVF8</accession>
<dbReference type="SMART" id="SM00166">
    <property type="entry name" value="UBX"/>
    <property type="match status" value="1"/>
</dbReference>
<dbReference type="GO" id="GO:0005634">
    <property type="term" value="C:nucleus"/>
    <property type="evidence" value="ECO:0007669"/>
    <property type="project" value="TreeGrafter"/>
</dbReference>
<dbReference type="GO" id="GO:0005737">
    <property type="term" value="C:cytoplasm"/>
    <property type="evidence" value="ECO:0007669"/>
    <property type="project" value="TreeGrafter"/>
</dbReference>
<feature type="region of interest" description="Disordered" evidence="1">
    <location>
        <begin position="198"/>
        <end position="229"/>
    </location>
</feature>
<evidence type="ECO:0000313" key="4">
    <source>
        <dbReference type="Proteomes" id="UP000305948"/>
    </source>
</evidence>
<evidence type="ECO:0000313" key="3">
    <source>
        <dbReference type="EMBL" id="TFK47748.1"/>
    </source>
</evidence>
<dbReference type="PANTHER" id="PTHR46467:SF1">
    <property type="entry name" value="TETHER CONTAINING UBX DOMAIN FOR GLUT4"/>
    <property type="match status" value="1"/>
</dbReference>
<protein>
    <recommendedName>
        <fullName evidence="2">UBX domain-containing protein</fullName>
    </recommendedName>
</protein>
<dbReference type="AlphaFoldDB" id="A0A5C3MVF8"/>
<keyword evidence="4" id="KW-1185">Reference proteome</keyword>
<dbReference type="SUPFAM" id="SSF54236">
    <property type="entry name" value="Ubiquitin-like"/>
    <property type="match status" value="1"/>
</dbReference>
<evidence type="ECO:0000259" key="2">
    <source>
        <dbReference type="PROSITE" id="PS50033"/>
    </source>
</evidence>
<proteinExistence type="predicted"/>
<dbReference type="InterPro" id="IPR029071">
    <property type="entry name" value="Ubiquitin-like_domsf"/>
</dbReference>
<organism evidence="3 4">
    <name type="scientific">Heliocybe sulcata</name>
    <dbReference type="NCBI Taxonomy" id="5364"/>
    <lineage>
        <taxon>Eukaryota</taxon>
        <taxon>Fungi</taxon>
        <taxon>Dikarya</taxon>
        <taxon>Basidiomycota</taxon>
        <taxon>Agaricomycotina</taxon>
        <taxon>Agaricomycetes</taxon>
        <taxon>Gloeophyllales</taxon>
        <taxon>Gloeophyllaceae</taxon>
        <taxon>Heliocybe</taxon>
    </lineage>
</organism>
<reference evidence="3 4" key="1">
    <citation type="journal article" date="2019" name="Nat. Ecol. Evol.">
        <title>Megaphylogeny resolves global patterns of mushroom evolution.</title>
        <authorList>
            <person name="Varga T."/>
            <person name="Krizsan K."/>
            <person name="Foldi C."/>
            <person name="Dima B."/>
            <person name="Sanchez-Garcia M."/>
            <person name="Sanchez-Ramirez S."/>
            <person name="Szollosi G.J."/>
            <person name="Szarkandi J.G."/>
            <person name="Papp V."/>
            <person name="Albert L."/>
            <person name="Andreopoulos W."/>
            <person name="Angelini C."/>
            <person name="Antonin V."/>
            <person name="Barry K.W."/>
            <person name="Bougher N.L."/>
            <person name="Buchanan P."/>
            <person name="Buyck B."/>
            <person name="Bense V."/>
            <person name="Catcheside P."/>
            <person name="Chovatia M."/>
            <person name="Cooper J."/>
            <person name="Damon W."/>
            <person name="Desjardin D."/>
            <person name="Finy P."/>
            <person name="Geml J."/>
            <person name="Haridas S."/>
            <person name="Hughes K."/>
            <person name="Justo A."/>
            <person name="Karasinski D."/>
            <person name="Kautmanova I."/>
            <person name="Kiss B."/>
            <person name="Kocsube S."/>
            <person name="Kotiranta H."/>
            <person name="LaButti K.M."/>
            <person name="Lechner B.E."/>
            <person name="Liimatainen K."/>
            <person name="Lipzen A."/>
            <person name="Lukacs Z."/>
            <person name="Mihaltcheva S."/>
            <person name="Morgado L.N."/>
            <person name="Niskanen T."/>
            <person name="Noordeloos M.E."/>
            <person name="Ohm R.A."/>
            <person name="Ortiz-Santana B."/>
            <person name="Ovrebo C."/>
            <person name="Racz N."/>
            <person name="Riley R."/>
            <person name="Savchenko A."/>
            <person name="Shiryaev A."/>
            <person name="Soop K."/>
            <person name="Spirin V."/>
            <person name="Szebenyi C."/>
            <person name="Tomsovsky M."/>
            <person name="Tulloss R.E."/>
            <person name="Uehling J."/>
            <person name="Grigoriev I.V."/>
            <person name="Vagvolgyi C."/>
            <person name="Papp T."/>
            <person name="Martin F.M."/>
            <person name="Miettinen O."/>
            <person name="Hibbett D.S."/>
            <person name="Nagy L.G."/>
        </authorList>
    </citation>
    <scope>NUCLEOTIDE SEQUENCE [LARGE SCALE GENOMIC DNA]</scope>
    <source>
        <strain evidence="3 4">OMC1185</strain>
    </source>
</reference>
<feature type="region of interest" description="Disordered" evidence="1">
    <location>
        <begin position="1"/>
        <end position="47"/>
    </location>
</feature>
<dbReference type="PANTHER" id="PTHR46467">
    <property type="entry name" value="TETHER CONTAINING UBX DOMAIN FOR GLUT4"/>
    <property type="match status" value="1"/>
</dbReference>
<dbReference type="EMBL" id="ML213522">
    <property type="protein sequence ID" value="TFK47748.1"/>
    <property type="molecule type" value="Genomic_DNA"/>
</dbReference>
<gene>
    <name evidence="3" type="ORF">OE88DRAFT_1635785</name>
</gene>
<dbReference type="Gene3D" id="3.10.20.90">
    <property type="entry name" value="Phosphatidylinositol 3-kinase Catalytic Subunit, Chain A, domain 1"/>
    <property type="match status" value="1"/>
</dbReference>
<dbReference type="InterPro" id="IPR001012">
    <property type="entry name" value="UBX_dom"/>
</dbReference>
<dbReference type="Proteomes" id="UP000305948">
    <property type="component" value="Unassembled WGS sequence"/>
</dbReference>
<name>A0A5C3MVF8_9AGAM</name>
<dbReference type="Pfam" id="PF00789">
    <property type="entry name" value="UBX"/>
    <property type="match status" value="1"/>
</dbReference>
<dbReference type="GO" id="GO:0006886">
    <property type="term" value="P:intracellular protein transport"/>
    <property type="evidence" value="ECO:0007669"/>
    <property type="project" value="TreeGrafter"/>
</dbReference>
<dbReference type="GO" id="GO:0012506">
    <property type="term" value="C:vesicle membrane"/>
    <property type="evidence" value="ECO:0007669"/>
    <property type="project" value="TreeGrafter"/>
</dbReference>
<evidence type="ECO:0000256" key="1">
    <source>
        <dbReference type="SAM" id="MobiDB-lite"/>
    </source>
</evidence>
<sequence length="248" mass="26873">MSSETPSTSAAEAAPPSQSTEEPVSYKVFRPPQSGPSPPRASLPESYFTPTAADLQLAQAQLSARTQALTDAPFKTQAAREAEAKVKRERWPTTRIRVKFPDGTQLEKSFPSTDRIKSVYVFVRSCLRDDVKPIKFILYQPPRRDLKNSDPKVRDLSLLDLQLSPSSVLLLRFEDPPLNDTALPAPLLPSVLSHVQDLPAPPSFDSDASSPGPGGSGGSAPKLSASTLMQGAEKKVPKWFKMGSSSES</sequence>
<dbReference type="PROSITE" id="PS50033">
    <property type="entry name" value="UBX"/>
    <property type="match status" value="1"/>
</dbReference>
<dbReference type="OrthoDB" id="440781at2759"/>
<dbReference type="STRING" id="5364.A0A5C3MVF8"/>
<feature type="compositionally biased region" description="Low complexity" evidence="1">
    <location>
        <begin position="1"/>
        <end position="23"/>
    </location>
</feature>
<feature type="domain" description="UBX" evidence="2">
    <location>
        <begin position="89"/>
        <end position="171"/>
    </location>
</feature>